<sequence>MLYLESPYFVAYTRLDYLSFIVEIQGQLRQLRKLFGYRWGDCAIA</sequence>
<comment type="caution">
    <text evidence="1">The sequence shown here is derived from an EMBL/GenBank/DDBJ whole genome shotgun (WGS) entry which is preliminary data.</text>
</comment>
<keyword evidence="2" id="KW-1185">Reference proteome</keyword>
<reference evidence="1 2" key="1">
    <citation type="submission" date="2019-11" db="EMBL/GenBank/DDBJ databases">
        <title>Comparison of genomes from free-living endosymbiotic cyanobacteria isolated from Azolla.</title>
        <authorList>
            <person name="Thiel T."/>
            <person name="Pratte B."/>
        </authorList>
    </citation>
    <scope>NUCLEOTIDE SEQUENCE [LARGE SCALE GENOMIC DNA]</scope>
    <source>
        <strain evidence="1 2">N2B</strain>
    </source>
</reference>
<dbReference type="EMBL" id="JACKZP010000008">
    <property type="protein sequence ID" value="MBC1301065.1"/>
    <property type="molecule type" value="Genomic_DNA"/>
</dbReference>
<dbReference type="GeneID" id="58724305"/>
<evidence type="ECO:0000313" key="1">
    <source>
        <dbReference type="EMBL" id="MBC1301065.1"/>
    </source>
</evidence>
<proteinExistence type="predicted"/>
<protein>
    <recommendedName>
        <fullName evidence="3">Transposase</fullName>
    </recommendedName>
</protein>
<organism evidence="1 2">
    <name type="scientific">Trichormus variabilis N2B</name>
    <dbReference type="NCBI Taxonomy" id="2681315"/>
    <lineage>
        <taxon>Bacteria</taxon>
        <taxon>Bacillati</taxon>
        <taxon>Cyanobacteriota</taxon>
        <taxon>Cyanophyceae</taxon>
        <taxon>Nostocales</taxon>
        <taxon>Nostocaceae</taxon>
        <taxon>Trichormus</taxon>
    </lineage>
</organism>
<evidence type="ECO:0000313" key="2">
    <source>
        <dbReference type="Proteomes" id="UP000570851"/>
    </source>
</evidence>
<gene>
    <name evidence="1" type="ORF">GNE12_03940</name>
</gene>
<dbReference type="Proteomes" id="UP000570851">
    <property type="component" value="Unassembled WGS sequence"/>
</dbReference>
<name>A0ABR6S3X1_ANAVA</name>
<accession>A0ABR6S3X1</accession>
<evidence type="ECO:0008006" key="3">
    <source>
        <dbReference type="Google" id="ProtNLM"/>
    </source>
</evidence>
<dbReference type="RefSeq" id="WP_153228375.1">
    <property type="nucleotide sequence ID" value="NZ_JACKZP010000008.1"/>
</dbReference>